<accession>A0A3B0T0E1</accession>
<protein>
    <submittedName>
        <fullName evidence="1">Uncharacterized protein</fullName>
    </submittedName>
</protein>
<sequence>VESSFALFDGQGNRLPLVWVGMEYEIDNVHIYQETPLPEDLPDITIINRLFMALFDDQKNTVNIEWNNEIRTRIFVEGNEQQKVRFQEAD</sequence>
<feature type="non-terminal residue" evidence="1">
    <location>
        <position position="1"/>
    </location>
</feature>
<organism evidence="1">
    <name type="scientific">hydrothermal vent metagenome</name>
    <dbReference type="NCBI Taxonomy" id="652676"/>
    <lineage>
        <taxon>unclassified sequences</taxon>
        <taxon>metagenomes</taxon>
        <taxon>ecological metagenomes</taxon>
    </lineage>
</organism>
<gene>
    <name evidence="1" type="ORF">MNBD_ALPHA01-835</name>
</gene>
<dbReference type="InterPro" id="IPR046525">
    <property type="entry name" value="DUF6702"/>
</dbReference>
<dbReference type="Pfam" id="PF20420">
    <property type="entry name" value="DUF6702"/>
    <property type="match status" value="1"/>
</dbReference>
<dbReference type="AlphaFoldDB" id="A0A3B0T0E1"/>
<proteinExistence type="predicted"/>
<name>A0A3B0T0E1_9ZZZZ</name>
<reference evidence="1" key="1">
    <citation type="submission" date="2018-06" db="EMBL/GenBank/DDBJ databases">
        <authorList>
            <person name="Zhirakovskaya E."/>
        </authorList>
    </citation>
    <scope>NUCLEOTIDE SEQUENCE</scope>
</reference>
<dbReference type="EMBL" id="UOEJ01000135">
    <property type="protein sequence ID" value="VAW00466.1"/>
    <property type="molecule type" value="Genomic_DNA"/>
</dbReference>
<evidence type="ECO:0000313" key="1">
    <source>
        <dbReference type="EMBL" id="VAW00466.1"/>
    </source>
</evidence>